<keyword evidence="11" id="KW-1185">Reference proteome</keyword>
<evidence type="ECO:0000313" key="11">
    <source>
        <dbReference type="Proteomes" id="UP000654075"/>
    </source>
</evidence>
<dbReference type="EMBL" id="CAJNNV010031254">
    <property type="protein sequence ID" value="CAE8635184.1"/>
    <property type="molecule type" value="Genomic_DNA"/>
</dbReference>
<feature type="domain" description="KOW" evidence="8">
    <location>
        <begin position="162"/>
        <end position="189"/>
    </location>
</feature>
<dbReference type="Pfam" id="PF00467">
    <property type="entry name" value="KOW"/>
    <property type="match status" value="1"/>
</dbReference>
<evidence type="ECO:0000313" key="10">
    <source>
        <dbReference type="EMBL" id="CAE8716744.1"/>
    </source>
</evidence>
<dbReference type="PANTHER" id="PTHR12903">
    <property type="entry name" value="MITOCHONDRIAL RIBOSOMAL PROTEIN L24"/>
    <property type="match status" value="1"/>
</dbReference>
<dbReference type="InterPro" id="IPR041988">
    <property type="entry name" value="Ribosomal_uL24_KOW"/>
</dbReference>
<evidence type="ECO:0000256" key="7">
    <source>
        <dbReference type="SAM" id="Phobius"/>
    </source>
</evidence>
<evidence type="ECO:0000313" key="9">
    <source>
        <dbReference type="EMBL" id="CAE8635184.1"/>
    </source>
</evidence>
<dbReference type="InterPro" id="IPR005824">
    <property type="entry name" value="KOW"/>
</dbReference>
<gene>
    <name evidence="9" type="ORF">PGLA1383_LOCUS50780</name>
    <name evidence="10" type="ORF">PGLA2088_LOCUS39199</name>
</gene>
<protein>
    <recommendedName>
        <fullName evidence="6">Large ribosomal subunit protein uL24c</fullName>
    </recommendedName>
</protein>
<dbReference type="CDD" id="cd06089">
    <property type="entry name" value="KOW_RPL26"/>
    <property type="match status" value="1"/>
</dbReference>
<keyword evidence="7" id="KW-1133">Transmembrane helix</keyword>
<keyword evidence="5" id="KW-0687">Ribonucleoprotein</keyword>
<dbReference type="HAMAP" id="MF_01326_B">
    <property type="entry name" value="Ribosomal_uL24_B"/>
    <property type="match status" value="1"/>
</dbReference>
<dbReference type="Pfam" id="PF17136">
    <property type="entry name" value="ribosomal_L24"/>
    <property type="match status" value="1"/>
</dbReference>
<dbReference type="GO" id="GO:0006412">
    <property type="term" value="P:translation"/>
    <property type="evidence" value="ECO:0007669"/>
    <property type="project" value="InterPro"/>
</dbReference>
<dbReference type="InterPro" id="IPR003256">
    <property type="entry name" value="Ribosomal_uL24"/>
</dbReference>
<dbReference type="GO" id="GO:0003723">
    <property type="term" value="F:RNA binding"/>
    <property type="evidence" value="ECO:0007669"/>
    <property type="project" value="InterPro"/>
</dbReference>
<dbReference type="GO" id="GO:1990904">
    <property type="term" value="C:ribonucleoprotein complex"/>
    <property type="evidence" value="ECO:0007669"/>
    <property type="project" value="UniProtKB-KW"/>
</dbReference>
<dbReference type="GO" id="GO:0005840">
    <property type="term" value="C:ribosome"/>
    <property type="evidence" value="ECO:0007669"/>
    <property type="project" value="UniProtKB-KW"/>
</dbReference>
<evidence type="ECO:0000256" key="1">
    <source>
        <dbReference type="ARBA" id="ARBA00004072"/>
    </source>
</evidence>
<evidence type="ECO:0000256" key="4">
    <source>
        <dbReference type="ARBA" id="ARBA00022980"/>
    </source>
</evidence>
<name>A0A813HC37_POLGL</name>
<keyword evidence="4" id="KW-0689">Ribosomal protein</keyword>
<comment type="function">
    <text evidence="1">One of two assembly initiator proteins, it binds directly to the 5'-end of the 23S rRNA, where it nucleates assembly of the 50S subunit.</text>
</comment>
<dbReference type="SMART" id="SM00739">
    <property type="entry name" value="KOW"/>
    <property type="match status" value="1"/>
</dbReference>
<dbReference type="InterPro" id="IPR057264">
    <property type="entry name" value="Ribosomal_uL24_C"/>
</dbReference>
<accession>A0A813HC37</accession>
<keyword evidence="7" id="KW-0812">Transmembrane</keyword>
<comment type="caution">
    <text evidence="9">The sequence shown here is derived from an EMBL/GenBank/DDBJ whole genome shotgun (WGS) entry which is preliminary data.</text>
</comment>
<dbReference type="Proteomes" id="UP000626109">
    <property type="component" value="Unassembled WGS sequence"/>
</dbReference>
<evidence type="ECO:0000256" key="3">
    <source>
        <dbReference type="ARBA" id="ARBA00011838"/>
    </source>
</evidence>
<evidence type="ECO:0000256" key="2">
    <source>
        <dbReference type="ARBA" id="ARBA00010618"/>
    </source>
</evidence>
<reference evidence="9" key="1">
    <citation type="submission" date="2021-02" db="EMBL/GenBank/DDBJ databases">
        <authorList>
            <person name="Dougan E. K."/>
            <person name="Rhodes N."/>
            <person name="Thang M."/>
            <person name="Chan C."/>
        </authorList>
    </citation>
    <scope>NUCLEOTIDE SEQUENCE</scope>
</reference>
<dbReference type="InterPro" id="IPR014722">
    <property type="entry name" value="Rib_uL2_dom2"/>
</dbReference>
<comment type="similarity">
    <text evidence="2">Belongs to the universal ribosomal protein uL24 family.</text>
</comment>
<evidence type="ECO:0000259" key="8">
    <source>
        <dbReference type="SMART" id="SM00739"/>
    </source>
</evidence>
<evidence type="ECO:0000256" key="6">
    <source>
        <dbReference type="ARBA" id="ARBA00035282"/>
    </source>
</evidence>
<dbReference type="NCBIfam" id="TIGR01079">
    <property type="entry name" value="rplX_bact"/>
    <property type="match status" value="1"/>
</dbReference>
<dbReference type="Proteomes" id="UP000654075">
    <property type="component" value="Unassembled WGS sequence"/>
</dbReference>
<evidence type="ECO:0000256" key="5">
    <source>
        <dbReference type="ARBA" id="ARBA00023274"/>
    </source>
</evidence>
<dbReference type="GO" id="GO:0003735">
    <property type="term" value="F:structural constituent of ribosome"/>
    <property type="evidence" value="ECO:0007669"/>
    <property type="project" value="InterPro"/>
</dbReference>
<comment type="subunit">
    <text evidence="3">Part of the 50S ribosomal subunit.</text>
</comment>
<organism evidence="9 11">
    <name type="scientific">Polarella glacialis</name>
    <name type="common">Dinoflagellate</name>
    <dbReference type="NCBI Taxonomy" id="89957"/>
    <lineage>
        <taxon>Eukaryota</taxon>
        <taxon>Sar</taxon>
        <taxon>Alveolata</taxon>
        <taxon>Dinophyceae</taxon>
        <taxon>Suessiales</taxon>
        <taxon>Suessiaceae</taxon>
        <taxon>Polarella</taxon>
    </lineage>
</organism>
<proteinExistence type="inferred from homology"/>
<dbReference type="InterPro" id="IPR008991">
    <property type="entry name" value="Translation_prot_SH3-like_sf"/>
</dbReference>
<keyword evidence="7" id="KW-0472">Membrane</keyword>
<dbReference type="SUPFAM" id="SSF50104">
    <property type="entry name" value="Translation proteins SH3-like domain"/>
    <property type="match status" value="1"/>
</dbReference>
<dbReference type="AlphaFoldDB" id="A0A813HC37"/>
<feature type="transmembrane region" description="Helical" evidence="7">
    <location>
        <begin position="71"/>
        <end position="93"/>
    </location>
</feature>
<dbReference type="EMBL" id="CAJNNW010033027">
    <property type="protein sequence ID" value="CAE8716744.1"/>
    <property type="molecule type" value="Genomic_DNA"/>
</dbReference>
<dbReference type="OrthoDB" id="359154at2759"/>
<dbReference type="Gene3D" id="2.30.30.30">
    <property type="match status" value="1"/>
</dbReference>
<sequence length="285" mass="30575">MMAVVAGLRPATSSMARSRRSFGLALAALAAATTWSPAAFISGVSHRAPPPQQLLGTVAGAHAVLPSAAPSAASGASLGSAVAAAAALMLLAAPRRSAAAVGRSAPQSKVVMFARTPFPTTPIGSRGKRRQRAGRMRPIFRGRQIAVRVNMKTNKPIKYHMHVRPGDVVQVMKGKDAGKVTEVIRVFPKWNKILCLGVNYCIKHVRPTREDEVGSRVQVEAPMHASSVMHYCEKQLVAGNLGIKFEKKIITGGKEQVKKVRFNKASGEDIPTRIPNKWVPVLDRN</sequence>